<organism evidence="1 2">
    <name type="scientific">Haemophilus ducreyi</name>
    <dbReference type="NCBI Taxonomy" id="730"/>
    <lineage>
        <taxon>Bacteria</taxon>
        <taxon>Pseudomonadati</taxon>
        <taxon>Pseudomonadota</taxon>
        <taxon>Gammaproteobacteria</taxon>
        <taxon>Pasteurellales</taxon>
        <taxon>Pasteurellaceae</taxon>
        <taxon>Haemophilus</taxon>
    </lineage>
</organism>
<accession>A0AAC8ZAF0</accession>
<dbReference type="SUPFAM" id="SSF52540">
    <property type="entry name" value="P-loop containing nucleoside triphosphate hydrolases"/>
    <property type="match status" value="1"/>
</dbReference>
<evidence type="ECO:0000313" key="1">
    <source>
        <dbReference type="EMBL" id="AKO32276.1"/>
    </source>
</evidence>
<sequence length="155" mass="18010">MLDISMFNSSFDVKKHYSDNIKKYVKSRLDYFHSPNFIVISGSIATGKSTLIAELTKHEHYNLIERGKDFCEMVKGETTDTLCIDLVDSYELENVLRYLVSMKNKVIITTISYDYLVQTRNWAPFIEAQMTKLKMRNAPVHLKLTRENIVAESIF</sequence>
<protein>
    <submittedName>
        <fullName evidence="1">Uncharacterized protein</fullName>
    </submittedName>
</protein>
<name>A0AAC8ZAF0_HAEDC</name>
<gene>
    <name evidence="1" type="ORF">RZ57_03605</name>
</gene>
<dbReference type="Proteomes" id="UP000060132">
    <property type="component" value="Chromosome"/>
</dbReference>
<dbReference type="InterPro" id="IPR027417">
    <property type="entry name" value="P-loop_NTPase"/>
</dbReference>
<dbReference type="AlphaFoldDB" id="A0AAC8ZAF0"/>
<dbReference type="OMA" id="IITTIEY"/>
<dbReference type="EMBL" id="CP011219">
    <property type="protein sequence ID" value="AKO32276.1"/>
    <property type="molecule type" value="Genomic_DNA"/>
</dbReference>
<evidence type="ECO:0000313" key="2">
    <source>
        <dbReference type="Proteomes" id="UP000060132"/>
    </source>
</evidence>
<dbReference type="RefSeq" id="WP_010944846.1">
    <property type="nucleotide sequence ID" value="NZ_CP011218.1"/>
</dbReference>
<reference evidence="1 2" key="1">
    <citation type="journal article" date="2015" name="PLoS Negl. Trop. Dis.">
        <title>Haemophilus ducreyi Cutaneous Ulcer Strains Are Nearly Identical to Class I Genital Ulcer Strains.</title>
        <authorList>
            <person name="Gangaiah D."/>
            <person name="Webb K.M."/>
            <person name="Humphreys T.L."/>
            <person name="Fortney K.R."/>
            <person name="Toh E."/>
            <person name="Tai A."/>
            <person name="Katz S.S."/>
            <person name="Pillay A."/>
            <person name="Chen C.Y."/>
            <person name="Roberts S.A."/>
            <person name="Munson R.S.Jr."/>
            <person name="Spinola S.M."/>
        </authorList>
    </citation>
    <scope>NUCLEOTIDE SEQUENCE [LARGE SCALE GENOMIC DNA]</scope>
    <source>
        <strain evidence="2">CLU2</strain>
    </source>
</reference>
<proteinExistence type="predicted"/>